<evidence type="ECO:0000313" key="6">
    <source>
        <dbReference type="EMBL" id="GHO42984.1"/>
    </source>
</evidence>
<evidence type="ECO:0000313" key="7">
    <source>
        <dbReference type="Proteomes" id="UP000612362"/>
    </source>
</evidence>
<keyword evidence="1" id="KW-0678">Repressor</keyword>
<evidence type="ECO:0000256" key="2">
    <source>
        <dbReference type="ARBA" id="ARBA00023015"/>
    </source>
</evidence>
<organism evidence="6 7">
    <name type="scientific">Ktedonospora formicarum</name>
    <dbReference type="NCBI Taxonomy" id="2778364"/>
    <lineage>
        <taxon>Bacteria</taxon>
        <taxon>Bacillati</taxon>
        <taxon>Chloroflexota</taxon>
        <taxon>Ktedonobacteria</taxon>
        <taxon>Ktedonobacterales</taxon>
        <taxon>Ktedonobacteraceae</taxon>
        <taxon>Ktedonospora</taxon>
    </lineage>
</organism>
<name>A0A8J3I143_9CHLR</name>
<proteinExistence type="predicted"/>
<protein>
    <submittedName>
        <fullName evidence="6">LacI family transcriptional regulator</fullName>
    </submittedName>
</protein>
<feature type="domain" description="HTH lacI-type" evidence="5">
    <location>
        <begin position="5"/>
        <end position="62"/>
    </location>
</feature>
<dbReference type="InterPro" id="IPR010982">
    <property type="entry name" value="Lambda_DNA-bd_dom_sf"/>
</dbReference>
<dbReference type="GO" id="GO:0000976">
    <property type="term" value="F:transcription cis-regulatory region binding"/>
    <property type="evidence" value="ECO:0007669"/>
    <property type="project" value="TreeGrafter"/>
</dbReference>
<keyword evidence="3" id="KW-0238">DNA-binding</keyword>
<dbReference type="InterPro" id="IPR028082">
    <property type="entry name" value="Peripla_BP_I"/>
</dbReference>
<keyword evidence="7" id="KW-1185">Reference proteome</keyword>
<gene>
    <name evidence="6" type="ORF">KSX_11470</name>
</gene>
<comment type="caution">
    <text evidence="6">The sequence shown here is derived from an EMBL/GenBank/DDBJ whole genome shotgun (WGS) entry which is preliminary data.</text>
</comment>
<keyword evidence="2" id="KW-0805">Transcription regulation</keyword>
<evidence type="ECO:0000259" key="5">
    <source>
        <dbReference type="PROSITE" id="PS50932"/>
    </source>
</evidence>
<dbReference type="CDD" id="cd06267">
    <property type="entry name" value="PBP1_LacI_sugar_binding-like"/>
    <property type="match status" value="1"/>
</dbReference>
<evidence type="ECO:0000256" key="4">
    <source>
        <dbReference type="ARBA" id="ARBA00023163"/>
    </source>
</evidence>
<dbReference type="SUPFAM" id="SSF47413">
    <property type="entry name" value="lambda repressor-like DNA-binding domains"/>
    <property type="match status" value="1"/>
</dbReference>
<dbReference type="Pfam" id="PF13377">
    <property type="entry name" value="Peripla_BP_3"/>
    <property type="match status" value="1"/>
</dbReference>
<dbReference type="Pfam" id="PF00356">
    <property type="entry name" value="LacI"/>
    <property type="match status" value="1"/>
</dbReference>
<sequence>MARLVTVKDIAKEAEVSIATVSRVLNNHSNIKDELRQRVLQVAVDLGYFKSSPSSSRQKKRALKEIGFLLTYSDLDEPPLDIFWLHILHGAEIEARKSDIRVTYCGVSLNMPQYELLSKLHAMHLDGILLVGPANSTMVHTIQATNVPLVLVDNYVRIPGQHIDSVLSANFEGTKEAVGYLIEEGHCQIAFLGGYVSQRQNIIYTFERRKEGYLSALSDAHLPIHNELQQFCNISNADDVYAACKRLIDSRLPFSALFCVNDGTANYAMQSLRELGRRVPEDISIVGFDDVDIASHLSPPLTTVRVHKEVMGATAIKSLMARIASPEAVGLTHTIDVDLVKRASVLPYNI</sequence>
<dbReference type="PROSITE" id="PS00356">
    <property type="entry name" value="HTH_LACI_1"/>
    <property type="match status" value="1"/>
</dbReference>
<dbReference type="SMART" id="SM00354">
    <property type="entry name" value="HTH_LACI"/>
    <property type="match status" value="1"/>
</dbReference>
<dbReference type="PROSITE" id="PS50932">
    <property type="entry name" value="HTH_LACI_2"/>
    <property type="match status" value="1"/>
</dbReference>
<reference evidence="6" key="1">
    <citation type="submission" date="2020-10" db="EMBL/GenBank/DDBJ databases">
        <title>Taxonomic study of unclassified bacteria belonging to the class Ktedonobacteria.</title>
        <authorList>
            <person name="Yabe S."/>
            <person name="Wang C.M."/>
            <person name="Zheng Y."/>
            <person name="Sakai Y."/>
            <person name="Cavaletti L."/>
            <person name="Monciardini P."/>
            <person name="Donadio S."/>
        </authorList>
    </citation>
    <scope>NUCLEOTIDE SEQUENCE</scope>
    <source>
        <strain evidence="6">SOSP1-1</strain>
    </source>
</reference>
<dbReference type="EMBL" id="BNJF01000001">
    <property type="protein sequence ID" value="GHO42984.1"/>
    <property type="molecule type" value="Genomic_DNA"/>
</dbReference>
<dbReference type="SUPFAM" id="SSF53822">
    <property type="entry name" value="Periplasmic binding protein-like I"/>
    <property type="match status" value="1"/>
</dbReference>
<keyword evidence="4" id="KW-0804">Transcription</keyword>
<dbReference type="AlphaFoldDB" id="A0A8J3I143"/>
<dbReference type="PANTHER" id="PTHR30146">
    <property type="entry name" value="LACI-RELATED TRANSCRIPTIONAL REPRESSOR"/>
    <property type="match status" value="1"/>
</dbReference>
<dbReference type="InterPro" id="IPR000843">
    <property type="entry name" value="HTH_LacI"/>
</dbReference>
<evidence type="ECO:0000256" key="3">
    <source>
        <dbReference type="ARBA" id="ARBA00023125"/>
    </source>
</evidence>
<dbReference type="InterPro" id="IPR046335">
    <property type="entry name" value="LacI/GalR-like_sensor"/>
</dbReference>
<dbReference type="Gene3D" id="3.40.50.2300">
    <property type="match status" value="2"/>
</dbReference>
<dbReference type="PANTHER" id="PTHR30146:SF148">
    <property type="entry name" value="HTH-TYPE TRANSCRIPTIONAL REPRESSOR PURR-RELATED"/>
    <property type="match status" value="1"/>
</dbReference>
<accession>A0A8J3I143</accession>
<dbReference type="GO" id="GO:0003700">
    <property type="term" value="F:DNA-binding transcription factor activity"/>
    <property type="evidence" value="ECO:0007669"/>
    <property type="project" value="TreeGrafter"/>
</dbReference>
<dbReference type="Gene3D" id="1.10.260.40">
    <property type="entry name" value="lambda repressor-like DNA-binding domains"/>
    <property type="match status" value="1"/>
</dbReference>
<dbReference type="RefSeq" id="WP_220192481.1">
    <property type="nucleotide sequence ID" value="NZ_BNJF01000001.1"/>
</dbReference>
<evidence type="ECO:0000256" key="1">
    <source>
        <dbReference type="ARBA" id="ARBA00022491"/>
    </source>
</evidence>
<dbReference type="Proteomes" id="UP000612362">
    <property type="component" value="Unassembled WGS sequence"/>
</dbReference>
<dbReference type="CDD" id="cd01392">
    <property type="entry name" value="HTH_LacI"/>
    <property type="match status" value="1"/>
</dbReference>
<dbReference type="PRINTS" id="PR00036">
    <property type="entry name" value="HTHLACI"/>
</dbReference>